<organism evidence="1 2">
    <name type="scientific">Lipomyces kononenkoae</name>
    <name type="common">Yeast</name>
    <dbReference type="NCBI Taxonomy" id="34357"/>
    <lineage>
        <taxon>Eukaryota</taxon>
        <taxon>Fungi</taxon>
        <taxon>Dikarya</taxon>
        <taxon>Ascomycota</taxon>
        <taxon>Saccharomycotina</taxon>
        <taxon>Lipomycetes</taxon>
        <taxon>Lipomycetales</taxon>
        <taxon>Lipomycetaceae</taxon>
        <taxon>Lipomyces</taxon>
    </lineage>
</organism>
<keyword evidence="2" id="KW-1185">Reference proteome</keyword>
<dbReference type="Proteomes" id="UP001433508">
    <property type="component" value="Unassembled WGS sequence"/>
</dbReference>
<proteinExistence type="predicted"/>
<sequence>MASNEEIQYLRLRKLILANEPDNEYEFAISSSRYDQLRTELGKDAEDNSYPRLLYDWTRRVVTIVTVPTRLHEDTSLAILNSVLNRAKSLMEREGIHLAANQMLGSTICPTILSKTGRSMEPDGAIFFKTLGREEYKFVVEVGISQTHDSLLEKARKWLYDQKCVIVLLVAFYEKDRYTAPLERLSVTSRQWDIQAAQMRLCCESQSHSQFGPIVFQGHTWLDEISEGFIEVVRKDSESHEREALTSMKYILIERGRDQSSGIPRTVGDIRLAELISRECLGSDAVADVMVDFFDSAGFMGIVRNAMIATAVSRFEKTLRLND</sequence>
<accession>A0ACC3SU13</accession>
<name>A0ACC3SU13_LIPKO</name>
<evidence type="ECO:0000313" key="2">
    <source>
        <dbReference type="Proteomes" id="UP001433508"/>
    </source>
</evidence>
<comment type="caution">
    <text evidence="1">The sequence shown here is derived from an EMBL/GenBank/DDBJ whole genome shotgun (WGS) entry which is preliminary data.</text>
</comment>
<reference evidence="2" key="1">
    <citation type="journal article" date="2024" name="Front. Bioeng. Biotechnol.">
        <title>Genome-scale model development and genomic sequencing of the oleaginous clade Lipomyces.</title>
        <authorList>
            <person name="Czajka J.J."/>
            <person name="Han Y."/>
            <person name="Kim J."/>
            <person name="Mondo S.J."/>
            <person name="Hofstad B.A."/>
            <person name="Robles A."/>
            <person name="Haridas S."/>
            <person name="Riley R."/>
            <person name="LaButti K."/>
            <person name="Pangilinan J."/>
            <person name="Andreopoulos W."/>
            <person name="Lipzen A."/>
            <person name="Yan J."/>
            <person name="Wang M."/>
            <person name="Ng V."/>
            <person name="Grigoriev I.V."/>
            <person name="Spatafora J.W."/>
            <person name="Magnuson J.K."/>
            <person name="Baker S.E."/>
            <person name="Pomraning K.R."/>
        </authorList>
    </citation>
    <scope>NUCLEOTIDE SEQUENCE [LARGE SCALE GENOMIC DNA]</scope>
    <source>
        <strain evidence="2">CBS 7786</strain>
    </source>
</reference>
<dbReference type="EMBL" id="MU971430">
    <property type="protein sequence ID" value="KAK9235125.1"/>
    <property type="molecule type" value="Genomic_DNA"/>
</dbReference>
<evidence type="ECO:0000313" key="1">
    <source>
        <dbReference type="EMBL" id="KAK9235125.1"/>
    </source>
</evidence>
<gene>
    <name evidence="1" type="ORF">V1525DRAFT_348933</name>
</gene>
<protein>
    <submittedName>
        <fullName evidence="1">Uncharacterized protein</fullName>
    </submittedName>
</protein>